<dbReference type="PANTHER" id="PTHR33476:SF7">
    <property type="entry name" value="EMB|CAB62613.1"/>
    <property type="match status" value="1"/>
</dbReference>
<feature type="compositionally biased region" description="Polar residues" evidence="1">
    <location>
        <begin position="46"/>
        <end position="61"/>
    </location>
</feature>
<feature type="region of interest" description="Disordered" evidence="1">
    <location>
        <begin position="131"/>
        <end position="168"/>
    </location>
</feature>
<evidence type="ECO:0000256" key="1">
    <source>
        <dbReference type="SAM" id="MobiDB-lite"/>
    </source>
</evidence>
<evidence type="ECO:0000313" key="3">
    <source>
        <dbReference type="Proteomes" id="UP001415857"/>
    </source>
</evidence>
<dbReference type="EMBL" id="JBBPBK010000009">
    <property type="protein sequence ID" value="KAK9278863.1"/>
    <property type="molecule type" value="Genomic_DNA"/>
</dbReference>
<proteinExistence type="predicted"/>
<sequence length="356" mass="38436">MDMWLVAAAAGAGYVAKHWQNLLKDRDSLSELSSGGSTFEKPESPPSIQQLNNKSCPSHSLAQRKKQGGDVSTEREEVSDTKFSEMSRSDGASVPEVACTSGFDGENLINLGNNEDCNLLSISSLPPGLLRNENLQENGDQSRVNDDSSGDLLPEPSTGELGSFHGSSWKRSSLRSKLSCGNIVKPLSSLESCLMAQLYKEHVEMEEYILSSLPSPSAPTMRPLLVTDGSQIISRASGDCFSAQIGMKEKKLHREPYSNEKEAVLGVPLLPHIGTAELPSKVKRKTGKDRGGRLGSSTKVVGGNNFHSHGGSTDGTLLFYLGFSIGIISSVMANKREVDKLKEVLKQTENLVQDLQ</sequence>
<feature type="region of interest" description="Disordered" evidence="1">
    <location>
        <begin position="30"/>
        <end position="97"/>
    </location>
</feature>
<protein>
    <submittedName>
        <fullName evidence="2">Uncharacterized protein</fullName>
    </submittedName>
</protein>
<name>A0AAP0RKE8_LIQFO</name>
<dbReference type="PANTHER" id="PTHR33476">
    <property type="entry name" value="EMB|CAB62613.1"/>
    <property type="match status" value="1"/>
</dbReference>
<organism evidence="2 3">
    <name type="scientific">Liquidambar formosana</name>
    <name type="common">Formosan gum</name>
    <dbReference type="NCBI Taxonomy" id="63359"/>
    <lineage>
        <taxon>Eukaryota</taxon>
        <taxon>Viridiplantae</taxon>
        <taxon>Streptophyta</taxon>
        <taxon>Embryophyta</taxon>
        <taxon>Tracheophyta</taxon>
        <taxon>Spermatophyta</taxon>
        <taxon>Magnoliopsida</taxon>
        <taxon>eudicotyledons</taxon>
        <taxon>Gunneridae</taxon>
        <taxon>Pentapetalae</taxon>
        <taxon>Saxifragales</taxon>
        <taxon>Altingiaceae</taxon>
        <taxon>Liquidambar</taxon>
    </lineage>
</organism>
<feature type="compositionally biased region" description="Basic and acidic residues" evidence="1">
    <location>
        <begin position="72"/>
        <end position="88"/>
    </location>
</feature>
<keyword evidence="3" id="KW-1185">Reference proteome</keyword>
<accession>A0AAP0RKE8</accession>
<feature type="compositionally biased region" description="Polar residues" evidence="1">
    <location>
        <begin position="133"/>
        <end position="142"/>
    </location>
</feature>
<dbReference type="Proteomes" id="UP001415857">
    <property type="component" value="Unassembled WGS sequence"/>
</dbReference>
<gene>
    <name evidence="2" type="ORF">L1049_028442</name>
</gene>
<reference evidence="2 3" key="1">
    <citation type="journal article" date="2024" name="Plant J.">
        <title>Genome sequences and population genomics reveal climatic adaptation and genomic divergence between two closely related sweetgum species.</title>
        <authorList>
            <person name="Xu W.Q."/>
            <person name="Ren C.Q."/>
            <person name="Zhang X.Y."/>
            <person name="Comes H.P."/>
            <person name="Liu X.H."/>
            <person name="Li Y.G."/>
            <person name="Kettle C.J."/>
            <person name="Jalonen R."/>
            <person name="Gaisberger H."/>
            <person name="Ma Y.Z."/>
            <person name="Qiu Y.X."/>
        </authorList>
    </citation>
    <scope>NUCLEOTIDE SEQUENCE [LARGE SCALE GENOMIC DNA]</scope>
    <source>
        <strain evidence="2">Hangzhou</strain>
    </source>
</reference>
<evidence type="ECO:0000313" key="2">
    <source>
        <dbReference type="EMBL" id="KAK9278863.1"/>
    </source>
</evidence>
<dbReference type="GO" id="GO:0008356">
    <property type="term" value="P:asymmetric cell division"/>
    <property type="evidence" value="ECO:0007669"/>
    <property type="project" value="InterPro"/>
</dbReference>
<dbReference type="AlphaFoldDB" id="A0AAP0RKE8"/>
<comment type="caution">
    <text evidence="2">The sequence shown here is derived from an EMBL/GenBank/DDBJ whole genome shotgun (WGS) entry which is preliminary data.</text>
</comment>
<dbReference type="InterPro" id="IPR040348">
    <property type="entry name" value="POLAR-like"/>
</dbReference>